<keyword evidence="3" id="KW-1185">Reference proteome</keyword>
<proteinExistence type="predicted"/>
<dbReference type="EMBL" id="KN820539">
    <property type="protein sequence ID" value="KIJ06063.1"/>
    <property type="molecule type" value="Genomic_DNA"/>
</dbReference>
<feature type="compositionally biased region" description="Basic and acidic residues" evidence="1">
    <location>
        <begin position="33"/>
        <end position="51"/>
    </location>
</feature>
<dbReference type="Proteomes" id="UP000053647">
    <property type="component" value="Unassembled WGS sequence"/>
</dbReference>
<evidence type="ECO:0000313" key="2">
    <source>
        <dbReference type="EMBL" id="KIJ06063.1"/>
    </source>
</evidence>
<protein>
    <submittedName>
        <fullName evidence="2">Uncharacterized protein</fullName>
    </submittedName>
</protein>
<feature type="compositionally biased region" description="Basic residues" evidence="1">
    <location>
        <begin position="134"/>
        <end position="143"/>
    </location>
</feature>
<name>A0A0C9T3K4_PAXIN</name>
<sequence length="143" mass="16384">MSYHDREGAFWGGYNVSTHFRHNHYFHHANATGKEEGKANDPNEDKPNSHSHDHRRIFKQLKRWDQFLNPSKKSDNSPASPPSLPEAPGDPESSEHLSRQDREDGVRTPPDLPSNAIRTLGPFQRSPTPSWPSAHRHDHLVSW</sequence>
<evidence type="ECO:0000256" key="1">
    <source>
        <dbReference type="SAM" id="MobiDB-lite"/>
    </source>
</evidence>
<gene>
    <name evidence="2" type="ORF">PAXINDRAFT_20724</name>
</gene>
<feature type="compositionally biased region" description="Basic and acidic residues" evidence="1">
    <location>
        <begin position="93"/>
        <end position="106"/>
    </location>
</feature>
<dbReference type="HOGENOM" id="CLU_1806798_0_0_1"/>
<evidence type="ECO:0000313" key="3">
    <source>
        <dbReference type="Proteomes" id="UP000053647"/>
    </source>
</evidence>
<accession>A0A0C9T3K4</accession>
<feature type="compositionally biased region" description="Basic residues" evidence="1">
    <location>
        <begin position="52"/>
        <end position="61"/>
    </location>
</feature>
<dbReference type="AlphaFoldDB" id="A0A0C9T3K4"/>
<reference evidence="2 3" key="1">
    <citation type="submission" date="2014-06" db="EMBL/GenBank/DDBJ databases">
        <authorList>
            <consortium name="DOE Joint Genome Institute"/>
            <person name="Kuo A."/>
            <person name="Kohler A."/>
            <person name="Nagy L.G."/>
            <person name="Floudas D."/>
            <person name="Copeland A."/>
            <person name="Barry K.W."/>
            <person name="Cichocki N."/>
            <person name="Veneault-Fourrey C."/>
            <person name="LaButti K."/>
            <person name="Lindquist E.A."/>
            <person name="Lipzen A."/>
            <person name="Lundell T."/>
            <person name="Morin E."/>
            <person name="Murat C."/>
            <person name="Sun H."/>
            <person name="Tunlid A."/>
            <person name="Henrissat B."/>
            <person name="Grigoriev I.V."/>
            <person name="Hibbett D.S."/>
            <person name="Martin F."/>
            <person name="Nordberg H.P."/>
            <person name="Cantor M.N."/>
            <person name="Hua S.X."/>
        </authorList>
    </citation>
    <scope>NUCLEOTIDE SEQUENCE [LARGE SCALE GENOMIC DNA]</scope>
    <source>
        <strain evidence="2 3">ATCC 200175</strain>
    </source>
</reference>
<organism evidence="2 3">
    <name type="scientific">Paxillus involutus ATCC 200175</name>
    <dbReference type="NCBI Taxonomy" id="664439"/>
    <lineage>
        <taxon>Eukaryota</taxon>
        <taxon>Fungi</taxon>
        <taxon>Dikarya</taxon>
        <taxon>Basidiomycota</taxon>
        <taxon>Agaricomycotina</taxon>
        <taxon>Agaricomycetes</taxon>
        <taxon>Agaricomycetidae</taxon>
        <taxon>Boletales</taxon>
        <taxon>Paxilineae</taxon>
        <taxon>Paxillaceae</taxon>
        <taxon>Paxillus</taxon>
    </lineage>
</organism>
<feature type="region of interest" description="Disordered" evidence="1">
    <location>
        <begin position="32"/>
        <end position="143"/>
    </location>
</feature>
<reference evidence="3" key="2">
    <citation type="submission" date="2015-01" db="EMBL/GenBank/DDBJ databases">
        <title>Evolutionary Origins and Diversification of the Mycorrhizal Mutualists.</title>
        <authorList>
            <consortium name="DOE Joint Genome Institute"/>
            <consortium name="Mycorrhizal Genomics Consortium"/>
            <person name="Kohler A."/>
            <person name="Kuo A."/>
            <person name="Nagy L.G."/>
            <person name="Floudas D."/>
            <person name="Copeland A."/>
            <person name="Barry K.W."/>
            <person name="Cichocki N."/>
            <person name="Veneault-Fourrey C."/>
            <person name="LaButti K."/>
            <person name="Lindquist E.A."/>
            <person name="Lipzen A."/>
            <person name="Lundell T."/>
            <person name="Morin E."/>
            <person name="Murat C."/>
            <person name="Riley R."/>
            <person name="Ohm R."/>
            <person name="Sun H."/>
            <person name="Tunlid A."/>
            <person name="Henrissat B."/>
            <person name="Grigoriev I.V."/>
            <person name="Hibbett D.S."/>
            <person name="Martin F."/>
        </authorList>
    </citation>
    <scope>NUCLEOTIDE SEQUENCE [LARGE SCALE GENOMIC DNA]</scope>
    <source>
        <strain evidence="3">ATCC 200175</strain>
    </source>
</reference>